<evidence type="ECO:0008006" key="3">
    <source>
        <dbReference type="Google" id="ProtNLM"/>
    </source>
</evidence>
<dbReference type="EMBL" id="CP163441">
    <property type="protein sequence ID" value="XDQ49218.1"/>
    <property type="molecule type" value="Genomic_DNA"/>
</dbReference>
<feature type="compositionally biased region" description="Polar residues" evidence="1">
    <location>
        <begin position="195"/>
        <end position="207"/>
    </location>
</feature>
<reference evidence="2" key="1">
    <citation type="submission" date="2024-07" db="EMBL/GenBank/DDBJ databases">
        <authorList>
            <person name="Yu S.T."/>
        </authorList>
    </citation>
    <scope>NUCLEOTIDE SEQUENCE</scope>
    <source>
        <strain evidence="2">R39</strain>
    </source>
</reference>
<gene>
    <name evidence="2" type="ORF">AB5J52_47020</name>
</gene>
<sequence length="304" mass="32664">MTAADVAAALEDVRFDARQDSRHEHLADDTRGRAELAEWERIAQLLAGVSPGTVYDPGIDVVVQEELTAEAAAAAREADLREAQRIAARTDEIQAMRKLGTLEQAEPREGDEAVGDELTCRAGSYVQADVHAWPARALAAHLGHYRDLATRTVAAGLLPAPVLAHAALLAELARLVPAADMGQPAFAGRHATPNPRLSPTWPRSSPALSGRPVPTTITQSDCHAVAPGVSRRLFGRQRRASPPVLGTWPISVTQVGLDYATCQGRPGCPVSLNPDRSPLNFDHRDRLPMKPAGLRIREVSRAGR</sequence>
<dbReference type="RefSeq" id="WP_369227872.1">
    <property type="nucleotide sequence ID" value="NZ_CP163441.1"/>
</dbReference>
<feature type="region of interest" description="Disordered" evidence="1">
    <location>
        <begin position="186"/>
        <end position="217"/>
    </location>
</feature>
<evidence type="ECO:0000313" key="2">
    <source>
        <dbReference type="EMBL" id="XDQ49218.1"/>
    </source>
</evidence>
<protein>
    <recommendedName>
        <fullName evidence="3">DUF222 domain-containing protein</fullName>
    </recommendedName>
</protein>
<accession>A0AB39R3T0</accession>
<proteinExistence type="predicted"/>
<name>A0AB39R3T0_9ACTN</name>
<dbReference type="AlphaFoldDB" id="A0AB39R3T0"/>
<organism evidence="2">
    <name type="scientific">Streptomyces sp. R39</name>
    <dbReference type="NCBI Taxonomy" id="3238631"/>
    <lineage>
        <taxon>Bacteria</taxon>
        <taxon>Bacillati</taxon>
        <taxon>Actinomycetota</taxon>
        <taxon>Actinomycetes</taxon>
        <taxon>Kitasatosporales</taxon>
        <taxon>Streptomycetaceae</taxon>
        <taxon>Streptomyces</taxon>
    </lineage>
</organism>
<evidence type="ECO:0000256" key="1">
    <source>
        <dbReference type="SAM" id="MobiDB-lite"/>
    </source>
</evidence>